<dbReference type="OrthoDB" id="1591864at2"/>
<feature type="transmembrane region" description="Helical" evidence="1">
    <location>
        <begin position="104"/>
        <end position="124"/>
    </location>
</feature>
<dbReference type="Proteomes" id="UP000004508">
    <property type="component" value="Unassembled WGS sequence"/>
</dbReference>
<evidence type="ECO:0000313" key="2">
    <source>
        <dbReference type="EMBL" id="EFH84584.1"/>
    </source>
</evidence>
<proteinExistence type="predicted"/>
<accession>D6TWK1</accession>
<keyword evidence="3" id="KW-1185">Reference proteome</keyword>
<sequence>MGTLLRYFDLNTRITTIYIKAIPSDGFEFAKPVTPPSIPLWKQLLLYLGTIIGVLFSSSIMQFQTNQDIQLHITLSAVVLSAIIAIVILPGIYEKAINPTSPFIVQIGLFVQQGVFWSVLLTAIGKAIGIH</sequence>
<protein>
    <submittedName>
        <fullName evidence="2">Uncharacterized protein</fullName>
    </submittedName>
</protein>
<dbReference type="AlphaFoldDB" id="D6TWK1"/>
<organism evidence="2 3">
    <name type="scientific">Ktedonobacter racemifer DSM 44963</name>
    <dbReference type="NCBI Taxonomy" id="485913"/>
    <lineage>
        <taxon>Bacteria</taxon>
        <taxon>Bacillati</taxon>
        <taxon>Chloroflexota</taxon>
        <taxon>Ktedonobacteria</taxon>
        <taxon>Ktedonobacterales</taxon>
        <taxon>Ktedonobacteraceae</taxon>
        <taxon>Ktedonobacter</taxon>
    </lineage>
</organism>
<feature type="transmembrane region" description="Helical" evidence="1">
    <location>
        <begin position="73"/>
        <end position="92"/>
    </location>
</feature>
<evidence type="ECO:0000256" key="1">
    <source>
        <dbReference type="SAM" id="Phobius"/>
    </source>
</evidence>
<name>D6TWK1_KTERA</name>
<dbReference type="RefSeq" id="WP_007916249.1">
    <property type="nucleotide sequence ID" value="NZ_ADVG01000003.1"/>
</dbReference>
<keyword evidence="1" id="KW-0812">Transmembrane</keyword>
<keyword evidence="1" id="KW-0472">Membrane</keyword>
<feature type="transmembrane region" description="Helical" evidence="1">
    <location>
        <begin position="44"/>
        <end position="61"/>
    </location>
</feature>
<reference evidence="2 3" key="1">
    <citation type="journal article" date="2011" name="Stand. Genomic Sci.">
        <title>Non-contiguous finished genome sequence and contextual data of the filamentous soil bacterium Ktedonobacter racemifer type strain (SOSP1-21).</title>
        <authorList>
            <person name="Chang Y.J."/>
            <person name="Land M."/>
            <person name="Hauser L."/>
            <person name="Chertkov O."/>
            <person name="Del Rio T.G."/>
            <person name="Nolan M."/>
            <person name="Copeland A."/>
            <person name="Tice H."/>
            <person name="Cheng J.F."/>
            <person name="Lucas S."/>
            <person name="Han C."/>
            <person name="Goodwin L."/>
            <person name="Pitluck S."/>
            <person name="Ivanova N."/>
            <person name="Ovchinikova G."/>
            <person name="Pati A."/>
            <person name="Chen A."/>
            <person name="Palaniappan K."/>
            <person name="Mavromatis K."/>
            <person name="Liolios K."/>
            <person name="Brettin T."/>
            <person name="Fiebig A."/>
            <person name="Rohde M."/>
            <person name="Abt B."/>
            <person name="Goker M."/>
            <person name="Detter J.C."/>
            <person name="Woyke T."/>
            <person name="Bristow J."/>
            <person name="Eisen J.A."/>
            <person name="Markowitz V."/>
            <person name="Hugenholtz P."/>
            <person name="Kyrpides N.C."/>
            <person name="Klenk H.P."/>
            <person name="Lapidus A."/>
        </authorList>
    </citation>
    <scope>NUCLEOTIDE SEQUENCE [LARGE SCALE GENOMIC DNA]</scope>
    <source>
        <strain evidence="3">DSM 44963</strain>
    </source>
</reference>
<gene>
    <name evidence="2" type="ORF">Krac_5660</name>
</gene>
<dbReference type="InParanoid" id="D6TWK1"/>
<comment type="caution">
    <text evidence="2">The sequence shown here is derived from an EMBL/GenBank/DDBJ whole genome shotgun (WGS) entry which is preliminary data.</text>
</comment>
<dbReference type="EMBL" id="ADVG01000003">
    <property type="protein sequence ID" value="EFH84584.1"/>
    <property type="molecule type" value="Genomic_DNA"/>
</dbReference>
<keyword evidence="1" id="KW-1133">Transmembrane helix</keyword>
<evidence type="ECO:0000313" key="3">
    <source>
        <dbReference type="Proteomes" id="UP000004508"/>
    </source>
</evidence>